<protein>
    <submittedName>
        <fullName evidence="10">Efflux ABC transporter, permease/ATP-binding protein</fullName>
    </submittedName>
</protein>
<feature type="domain" description="ABC transporter" evidence="8">
    <location>
        <begin position="355"/>
        <end position="591"/>
    </location>
</feature>
<dbReference type="PROSITE" id="PS50929">
    <property type="entry name" value="ABC_TM1F"/>
    <property type="match status" value="1"/>
</dbReference>
<feature type="transmembrane region" description="Helical" evidence="7">
    <location>
        <begin position="36"/>
        <end position="57"/>
    </location>
</feature>
<feature type="transmembrane region" description="Helical" evidence="7">
    <location>
        <begin position="260"/>
        <end position="285"/>
    </location>
</feature>
<dbReference type="PANTHER" id="PTHR43394">
    <property type="entry name" value="ATP-DEPENDENT PERMEASE MDL1, MITOCHONDRIAL"/>
    <property type="match status" value="1"/>
</dbReference>
<dbReference type="GO" id="GO:0015421">
    <property type="term" value="F:ABC-type oligopeptide transporter activity"/>
    <property type="evidence" value="ECO:0007669"/>
    <property type="project" value="TreeGrafter"/>
</dbReference>
<organism evidence="10">
    <name type="scientific">hydrothermal vent metagenome</name>
    <dbReference type="NCBI Taxonomy" id="652676"/>
    <lineage>
        <taxon>unclassified sequences</taxon>
        <taxon>metagenomes</taxon>
        <taxon>ecological metagenomes</taxon>
    </lineage>
</organism>
<dbReference type="InterPro" id="IPR027417">
    <property type="entry name" value="P-loop_NTPase"/>
</dbReference>
<dbReference type="InterPro" id="IPR017871">
    <property type="entry name" value="ABC_transporter-like_CS"/>
</dbReference>
<dbReference type="EMBL" id="UOFQ01000174">
    <property type="protein sequence ID" value="VAW90181.1"/>
    <property type="molecule type" value="Genomic_DNA"/>
</dbReference>
<dbReference type="CDD" id="cd18575">
    <property type="entry name" value="ABC_6TM_bac_exporter_ABCB8_10_like"/>
    <property type="match status" value="1"/>
</dbReference>
<dbReference type="Gene3D" id="3.40.50.300">
    <property type="entry name" value="P-loop containing nucleotide triphosphate hydrolases"/>
    <property type="match status" value="1"/>
</dbReference>
<keyword evidence="4 10" id="KW-0067">ATP-binding</keyword>
<dbReference type="SUPFAM" id="SSF90123">
    <property type="entry name" value="ABC transporter transmembrane region"/>
    <property type="match status" value="1"/>
</dbReference>
<dbReference type="InterPro" id="IPR011918">
    <property type="entry name" value="ABC_MsbA_ATP-bd"/>
</dbReference>
<sequence length="595" mass="65146">MPSRNRQSAELLGRTPSKKLRPLQLLAPFLRPYRTVIILAFIALTLAASATLAVPFAVRFMIDQGFSKSEVTVIDQFFWALFAIAAVLALATAIRHYLVSWLGERVVADVRKAVYAHVMGMSPSFFETTRTGEVLSRLTTDTTLIQTVVGSTVSMALRSAFMLTGGLIMLTITSPALTGIIIVLVPLIMLPLIFFGRMVRRLSRASQDRVADTSAHAGESLNAVQVIQAFTYEKQTVQRYANSVEQAFDTARQRLKARALLTALVIMMVFSSAIFLLWLGAQAVLNNEMSAGELSQFILYAVIVASSAGILSEVWGELQRAAGATERLMELLHIQSDVQSPQTPVSLHGSLEGAVQFDNVRFHYPSRPDHAAINKLSLKIKSGETVALVGPSGAGKSTLFHLLLRFYDPQHGSLLIDGIPLQQFSLHDLRKNIGLVPQDTVIFAADAMENIRYGKPQASDEEVLHAAKLAHADQFIARLPEGYHTHLGERGVRLSGGERQRIAIARAILKNPPILLLDEATSALDAESEKEVQHALEQLSQERTTLVIAHRLSTVLKADNIIVIDNGEIIATGTHAQLIKEGGLYKQLAELQFAI</sequence>
<evidence type="ECO:0000256" key="5">
    <source>
        <dbReference type="ARBA" id="ARBA00022989"/>
    </source>
</evidence>
<feature type="domain" description="ABC transmembrane type-1" evidence="9">
    <location>
        <begin position="38"/>
        <end position="320"/>
    </location>
</feature>
<keyword evidence="5 7" id="KW-1133">Transmembrane helix</keyword>
<dbReference type="GO" id="GO:0016887">
    <property type="term" value="F:ATP hydrolysis activity"/>
    <property type="evidence" value="ECO:0007669"/>
    <property type="project" value="InterPro"/>
</dbReference>
<dbReference type="NCBIfam" id="TIGR02204">
    <property type="entry name" value="MsbA_rel"/>
    <property type="match status" value="1"/>
</dbReference>
<dbReference type="InterPro" id="IPR003593">
    <property type="entry name" value="AAA+_ATPase"/>
</dbReference>
<dbReference type="PROSITE" id="PS50893">
    <property type="entry name" value="ABC_TRANSPORTER_2"/>
    <property type="match status" value="1"/>
</dbReference>
<evidence type="ECO:0000259" key="9">
    <source>
        <dbReference type="PROSITE" id="PS50929"/>
    </source>
</evidence>
<dbReference type="AlphaFoldDB" id="A0A3B0ZF07"/>
<evidence type="ECO:0000256" key="6">
    <source>
        <dbReference type="ARBA" id="ARBA00023136"/>
    </source>
</evidence>
<evidence type="ECO:0000256" key="4">
    <source>
        <dbReference type="ARBA" id="ARBA00022840"/>
    </source>
</evidence>
<comment type="subcellular location">
    <subcellularLocation>
        <location evidence="1">Membrane</location>
        <topology evidence="1">Multi-pass membrane protein</topology>
    </subcellularLocation>
</comment>
<accession>A0A3B0ZF07</accession>
<keyword evidence="2 7" id="KW-0812">Transmembrane</keyword>
<dbReference type="InterPro" id="IPR011527">
    <property type="entry name" value="ABC1_TM_dom"/>
</dbReference>
<dbReference type="Pfam" id="PF00664">
    <property type="entry name" value="ABC_membrane"/>
    <property type="match status" value="1"/>
</dbReference>
<dbReference type="FunFam" id="3.40.50.300:FF:000218">
    <property type="entry name" value="Multidrug ABC transporter ATP-binding protein"/>
    <property type="match status" value="1"/>
</dbReference>
<dbReference type="SMART" id="SM00382">
    <property type="entry name" value="AAA"/>
    <property type="match status" value="1"/>
</dbReference>
<evidence type="ECO:0000256" key="7">
    <source>
        <dbReference type="SAM" id="Phobius"/>
    </source>
</evidence>
<dbReference type="GO" id="GO:0016020">
    <property type="term" value="C:membrane"/>
    <property type="evidence" value="ECO:0007669"/>
    <property type="project" value="UniProtKB-SubCell"/>
</dbReference>
<evidence type="ECO:0000256" key="2">
    <source>
        <dbReference type="ARBA" id="ARBA00022692"/>
    </source>
</evidence>
<evidence type="ECO:0000259" key="8">
    <source>
        <dbReference type="PROSITE" id="PS50893"/>
    </source>
</evidence>
<dbReference type="SUPFAM" id="SSF52540">
    <property type="entry name" value="P-loop containing nucleoside triphosphate hydrolases"/>
    <property type="match status" value="1"/>
</dbReference>
<dbReference type="Pfam" id="PF00005">
    <property type="entry name" value="ABC_tran"/>
    <property type="match status" value="1"/>
</dbReference>
<dbReference type="CDD" id="cd03249">
    <property type="entry name" value="ABC_MTABC3_MDL1_MDL2"/>
    <property type="match status" value="1"/>
</dbReference>
<evidence type="ECO:0000256" key="3">
    <source>
        <dbReference type="ARBA" id="ARBA00022741"/>
    </source>
</evidence>
<feature type="transmembrane region" description="Helical" evidence="7">
    <location>
        <begin position="144"/>
        <end position="170"/>
    </location>
</feature>
<proteinExistence type="predicted"/>
<dbReference type="InterPro" id="IPR039421">
    <property type="entry name" value="Type_1_exporter"/>
</dbReference>
<dbReference type="PROSITE" id="PS00211">
    <property type="entry name" value="ABC_TRANSPORTER_1"/>
    <property type="match status" value="1"/>
</dbReference>
<evidence type="ECO:0000256" key="1">
    <source>
        <dbReference type="ARBA" id="ARBA00004141"/>
    </source>
</evidence>
<gene>
    <name evidence="10" type="ORF">MNBD_GAMMA17-2021</name>
</gene>
<keyword evidence="6 7" id="KW-0472">Membrane</keyword>
<feature type="transmembrane region" description="Helical" evidence="7">
    <location>
        <begin position="176"/>
        <end position="195"/>
    </location>
</feature>
<evidence type="ECO:0000313" key="10">
    <source>
        <dbReference type="EMBL" id="VAW90181.1"/>
    </source>
</evidence>
<feature type="transmembrane region" description="Helical" evidence="7">
    <location>
        <begin position="297"/>
        <end position="318"/>
    </location>
</feature>
<keyword evidence="3" id="KW-0547">Nucleotide-binding</keyword>
<feature type="transmembrane region" description="Helical" evidence="7">
    <location>
        <begin position="77"/>
        <end position="98"/>
    </location>
</feature>
<dbReference type="InterPro" id="IPR036640">
    <property type="entry name" value="ABC1_TM_sf"/>
</dbReference>
<reference evidence="10" key="1">
    <citation type="submission" date="2018-06" db="EMBL/GenBank/DDBJ databases">
        <authorList>
            <person name="Zhirakovskaya E."/>
        </authorList>
    </citation>
    <scope>NUCLEOTIDE SEQUENCE</scope>
</reference>
<dbReference type="Gene3D" id="1.20.1560.10">
    <property type="entry name" value="ABC transporter type 1, transmembrane domain"/>
    <property type="match status" value="1"/>
</dbReference>
<name>A0A3B0ZF07_9ZZZZ</name>
<dbReference type="PANTHER" id="PTHR43394:SF1">
    <property type="entry name" value="ATP-BINDING CASSETTE SUB-FAMILY B MEMBER 10, MITOCHONDRIAL"/>
    <property type="match status" value="1"/>
</dbReference>
<dbReference type="GO" id="GO:0005524">
    <property type="term" value="F:ATP binding"/>
    <property type="evidence" value="ECO:0007669"/>
    <property type="project" value="UniProtKB-KW"/>
</dbReference>
<dbReference type="InterPro" id="IPR003439">
    <property type="entry name" value="ABC_transporter-like_ATP-bd"/>
</dbReference>